<dbReference type="GO" id="GO:0004364">
    <property type="term" value="F:glutathione transferase activity"/>
    <property type="evidence" value="ECO:0007669"/>
    <property type="project" value="UniProtKB-EC"/>
</dbReference>
<dbReference type="KEGG" id="rid:RIdsm_03178"/>
<gene>
    <name evidence="6" type="primary">gstB_3</name>
    <name evidence="6" type="ORF">RIdsm_03178</name>
    <name evidence="5" type="ORF">XM52_09705</name>
</gene>
<dbReference type="RefSeq" id="WP_057815734.1">
    <property type="nucleotide sequence ID" value="NZ_CP031598.1"/>
</dbReference>
<accession>A0A0T5P9J0</accession>
<dbReference type="InterPro" id="IPR040079">
    <property type="entry name" value="Glutathione_S-Trfase"/>
</dbReference>
<dbReference type="STRING" id="540747.SAMN04488031_101168"/>
<dbReference type="EMBL" id="LAXI01000005">
    <property type="protein sequence ID" value="KRS17840.1"/>
    <property type="molecule type" value="Genomic_DNA"/>
</dbReference>
<dbReference type="PANTHER" id="PTHR44051:SF19">
    <property type="entry name" value="DISULFIDE-BOND OXIDOREDUCTASE YFCG"/>
    <property type="match status" value="1"/>
</dbReference>
<organism evidence="5 7">
    <name type="scientific">Roseovarius indicus</name>
    <dbReference type="NCBI Taxonomy" id="540747"/>
    <lineage>
        <taxon>Bacteria</taxon>
        <taxon>Pseudomonadati</taxon>
        <taxon>Pseudomonadota</taxon>
        <taxon>Alphaproteobacteria</taxon>
        <taxon>Rhodobacterales</taxon>
        <taxon>Roseobacteraceae</taxon>
        <taxon>Roseovarius</taxon>
    </lineage>
</organism>
<proteinExistence type="inferred from homology"/>
<dbReference type="PROSITE" id="PS50405">
    <property type="entry name" value="GST_CTER"/>
    <property type="match status" value="1"/>
</dbReference>
<dbReference type="OrthoDB" id="9810080at2"/>
<dbReference type="Proteomes" id="UP000051401">
    <property type="component" value="Unassembled WGS sequence"/>
</dbReference>
<evidence type="ECO:0000259" key="4">
    <source>
        <dbReference type="PROSITE" id="PS50405"/>
    </source>
</evidence>
<keyword evidence="2 5" id="KW-0808">Transferase</keyword>
<dbReference type="SFLD" id="SFLDS00019">
    <property type="entry name" value="Glutathione_Transferase_(cytos"/>
    <property type="match status" value="1"/>
</dbReference>
<dbReference type="SUPFAM" id="SSF52833">
    <property type="entry name" value="Thioredoxin-like"/>
    <property type="match status" value="1"/>
</dbReference>
<dbReference type="CDD" id="cd03047">
    <property type="entry name" value="GST_N_2"/>
    <property type="match status" value="1"/>
</dbReference>
<dbReference type="PANTHER" id="PTHR44051">
    <property type="entry name" value="GLUTATHIONE S-TRANSFERASE-RELATED"/>
    <property type="match status" value="1"/>
</dbReference>
<evidence type="ECO:0000256" key="2">
    <source>
        <dbReference type="ARBA" id="ARBA00022679"/>
    </source>
</evidence>
<dbReference type="EC" id="2.5.1.18" evidence="6"/>
<name>A0A0T5P9J0_9RHOB</name>
<evidence type="ECO:0000313" key="5">
    <source>
        <dbReference type="EMBL" id="KRS17840.1"/>
    </source>
</evidence>
<dbReference type="PATRIC" id="fig|540747.5.peg.4862"/>
<evidence type="ECO:0000313" key="6">
    <source>
        <dbReference type="EMBL" id="QEW27366.1"/>
    </source>
</evidence>
<dbReference type="PROSITE" id="PS50404">
    <property type="entry name" value="GST_NTER"/>
    <property type="match status" value="1"/>
</dbReference>
<dbReference type="InterPro" id="IPR004045">
    <property type="entry name" value="Glutathione_S-Trfase_N"/>
</dbReference>
<feature type="domain" description="GST C-terminal" evidence="4">
    <location>
        <begin position="87"/>
        <end position="212"/>
    </location>
</feature>
<reference evidence="5 7" key="1">
    <citation type="submission" date="2015-04" db="EMBL/GenBank/DDBJ databases">
        <title>The draft genome sequence of Roseovarius indicus B108T.</title>
        <authorList>
            <person name="Li G."/>
            <person name="Lai Q."/>
            <person name="Shao Z."/>
            <person name="Yan P."/>
        </authorList>
    </citation>
    <scope>NUCLEOTIDE SEQUENCE [LARGE SCALE GENOMIC DNA]</scope>
    <source>
        <strain evidence="5 7">B108</strain>
    </source>
</reference>
<dbReference type="Gene3D" id="3.40.30.10">
    <property type="entry name" value="Glutaredoxin"/>
    <property type="match status" value="1"/>
</dbReference>
<reference evidence="6 8" key="2">
    <citation type="submission" date="2018-08" db="EMBL/GenBank/DDBJ databases">
        <title>Genetic Globetrotter - A new plasmid hitch-hiking vast phylogenetic and geographic distances.</title>
        <authorList>
            <person name="Vollmers J."/>
            <person name="Petersen J."/>
        </authorList>
    </citation>
    <scope>NUCLEOTIDE SEQUENCE [LARGE SCALE GENOMIC DNA]</scope>
    <source>
        <strain evidence="6 8">DSM 26383</strain>
    </source>
</reference>
<dbReference type="Proteomes" id="UP000325785">
    <property type="component" value="Chromosome"/>
</dbReference>
<dbReference type="EMBL" id="CP031598">
    <property type="protein sequence ID" value="QEW27366.1"/>
    <property type="molecule type" value="Genomic_DNA"/>
</dbReference>
<dbReference type="SFLD" id="SFLDG00358">
    <property type="entry name" value="Main_(cytGST)"/>
    <property type="match status" value="1"/>
</dbReference>
<comment type="similarity">
    <text evidence="1">Belongs to the GST superfamily.</text>
</comment>
<evidence type="ECO:0000313" key="7">
    <source>
        <dbReference type="Proteomes" id="UP000051401"/>
    </source>
</evidence>
<evidence type="ECO:0000256" key="1">
    <source>
        <dbReference type="ARBA" id="ARBA00007409"/>
    </source>
</evidence>
<protein>
    <submittedName>
        <fullName evidence="5 6">Glutathione S-transferase</fullName>
        <ecNumber evidence="6">2.5.1.18</ecNumber>
    </submittedName>
</protein>
<dbReference type="Pfam" id="PF13409">
    <property type="entry name" value="GST_N_2"/>
    <property type="match status" value="1"/>
</dbReference>
<dbReference type="AlphaFoldDB" id="A0A0T5P9J0"/>
<keyword evidence="7" id="KW-1185">Reference proteome</keyword>
<dbReference type="InterPro" id="IPR036249">
    <property type="entry name" value="Thioredoxin-like_sf"/>
</dbReference>
<evidence type="ECO:0000313" key="8">
    <source>
        <dbReference type="Proteomes" id="UP000325785"/>
    </source>
</evidence>
<dbReference type="InterPro" id="IPR010987">
    <property type="entry name" value="Glutathione-S-Trfase_C-like"/>
</dbReference>
<dbReference type="Gene3D" id="1.20.1050.10">
    <property type="match status" value="1"/>
</dbReference>
<feature type="domain" description="GST N-terminal" evidence="3">
    <location>
        <begin position="1"/>
        <end position="82"/>
    </location>
</feature>
<dbReference type="SFLD" id="SFLDG01150">
    <property type="entry name" value="Main.1:_Beta-like"/>
    <property type="match status" value="1"/>
</dbReference>
<dbReference type="Pfam" id="PF00043">
    <property type="entry name" value="GST_C"/>
    <property type="match status" value="1"/>
</dbReference>
<evidence type="ECO:0000259" key="3">
    <source>
        <dbReference type="PROSITE" id="PS50404"/>
    </source>
</evidence>
<dbReference type="SUPFAM" id="SSF47616">
    <property type="entry name" value="GST C-terminal domain-like"/>
    <property type="match status" value="1"/>
</dbReference>
<dbReference type="InterPro" id="IPR004046">
    <property type="entry name" value="GST_C"/>
</dbReference>
<sequence length="212" mass="24227">MLTVWGRKTSSNVQAVMWGIAELGLEYRRHDVGHRFGGTDTDEFRAMNPNRTVPVLQDGEEEPLWESAAILRYLATRYGTAPFWPEDIPARAQVDKWAEWAKVNINSAFTVPIFWKVVRTPEAERDWPAIRAAVAALEGKLAIAEDRLGQVAHLAGDDFTLADVQFGHVLYRYYEIGIERGTFPNVRRYYEALQERPAYREHVMVSYADLAV</sequence>
<dbReference type="FunFam" id="3.40.30.10:FF:000039">
    <property type="entry name" value="Glutathione S-transferase domain"/>
    <property type="match status" value="1"/>
</dbReference>
<dbReference type="InterPro" id="IPR036282">
    <property type="entry name" value="Glutathione-S-Trfase_C_sf"/>
</dbReference>